<accession>K2R2K4</accession>
<name>K2R2K4_METFP</name>
<organism evidence="4 5">
    <name type="scientific">Methanobacterium formicicum (strain DSM 3637 / PP1)</name>
    <dbReference type="NCBI Taxonomy" id="1204725"/>
    <lineage>
        <taxon>Archaea</taxon>
        <taxon>Methanobacteriati</taxon>
        <taxon>Methanobacteriota</taxon>
        <taxon>Methanomada group</taxon>
        <taxon>Methanobacteria</taxon>
        <taxon>Methanobacteriales</taxon>
        <taxon>Methanobacteriaceae</taxon>
        <taxon>Methanobacterium</taxon>
    </lineage>
</organism>
<dbReference type="Pfam" id="PF13649">
    <property type="entry name" value="Methyltransf_25"/>
    <property type="match status" value="1"/>
</dbReference>
<proteinExistence type="predicted"/>
<dbReference type="EMBL" id="AMPO01000001">
    <property type="protein sequence ID" value="EKF86763.1"/>
    <property type="molecule type" value="Genomic_DNA"/>
</dbReference>
<evidence type="ECO:0000256" key="1">
    <source>
        <dbReference type="ARBA" id="ARBA00022603"/>
    </source>
</evidence>
<protein>
    <submittedName>
        <fullName evidence="4">Type 12 methyltransferase</fullName>
    </submittedName>
</protein>
<evidence type="ECO:0000256" key="2">
    <source>
        <dbReference type="ARBA" id="ARBA00022679"/>
    </source>
</evidence>
<dbReference type="CDD" id="cd02440">
    <property type="entry name" value="AdoMet_MTases"/>
    <property type="match status" value="1"/>
</dbReference>
<keyword evidence="2" id="KW-0808">Transferase</keyword>
<feature type="domain" description="Methyltransferase" evidence="3">
    <location>
        <begin position="52"/>
        <end position="156"/>
    </location>
</feature>
<keyword evidence="1 4" id="KW-0489">Methyltransferase</keyword>
<dbReference type="InterPro" id="IPR029063">
    <property type="entry name" value="SAM-dependent_MTases_sf"/>
</dbReference>
<evidence type="ECO:0000259" key="3">
    <source>
        <dbReference type="Pfam" id="PF13649"/>
    </source>
</evidence>
<dbReference type="AlphaFoldDB" id="K2R2K4"/>
<dbReference type="PANTHER" id="PTHR43861">
    <property type="entry name" value="TRANS-ACONITATE 2-METHYLTRANSFERASE-RELATED"/>
    <property type="match status" value="1"/>
</dbReference>
<evidence type="ECO:0000313" key="4">
    <source>
        <dbReference type="EMBL" id="EKF86763.1"/>
    </source>
</evidence>
<dbReference type="GO" id="GO:0032259">
    <property type="term" value="P:methylation"/>
    <property type="evidence" value="ECO:0007669"/>
    <property type="project" value="UniProtKB-KW"/>
</dbReference>
<reference evidence="4 5" key="1">
    <citation type="journal article" date="2012" name="J. Bacteriol.">
        <title>Draft genome sequence of Methanobacterium formicicum DSM 3637, an archaebacterium isolated from the methane producer amoeba Pelomyxa palustris.</title>
        <authorList>
            <person name="Gutierrez G."/>
        </authorList>
    </citation>
    <scope>NUCLEOTIDE SEQUENCE [LARGE SCALE GENOMIC DNA]</scope>
    <source>
        <strain evidence="5">DSM 3637 / PP1</strain>
    </source>
</reference>
<gene>
    <name evidence="4" type="ORF">A994_00715</name>
</gene>
<dbReference type="OrthoDB" id="57427at2157"/>
<dbReference type="RefSeq" id="WP_004029326.1">
    <property type="nucleotide sequence ID" value="NZ_AMPO01000001.1"/>
</dbReference>
<dbReference type="PATRIC" id="fig|1204725.3.peg.140"/>
<dbReference type="SUPFAM" id="SSF53335">
    <property type="entry name" value="S-adenosyl-L-methionine-dependent methyltransferases"/>
    <property type="match status" value="1"/>
</dbReference>
<keyword evidence="5" id="KW-1185">Reference proteome</keyword>
<dbReference type="InterPro" id="IPR041698">
    <property type="entry name" value="Methyltransf_25"/>
</dbReference>
<dbReference type="PANTHER" id="PTHR43861:SF1">
    <property type="entry name" value="TRANS-ACONITATE 2-METHYLTRANSFERASE"/>
    <property type="match status" value="1"/>
</dbReference>
<comment type="caution">
    <text evidence="4">The sequence shown here is derived from an EMBL/GenBank/DDBJ whole genome shotgun (WGS) entry which is preliminary data.</text>
</comment>
<dbReference type="Gene3D" id="3.40.50.150">
    <property type="entry name" value="Vaccinia Virus protein VP39"/>
    <property type="match status" value="1"/>
</dbReference>
<evidence type="ECO:0000313" key="5">
    <source>
        <dbReference type="Proteomes" id="UP000007360"/>
    </source>
</evidence>
<dbReference type="Proteomes" id="UP000007360">
    <property type="component" value="Unassembled WGS sequence"/>
</dbReference>
<dbReference type="GO" id="GO:0008168">
    <property type="term" value="F:methyltransferase activity"/>
    <property type="evidence" value="ECO:0007669"/>
    <property type="project" value="UniProtKB-KW"/>
</dbReference>
<sequence>MEGKSRDQLLREKFNQGASSYDRQRKHVIPCLEDLYRITSDLATVNNSQPKILDLGAGTGLLTSYLHERYPQGHFTLLDLSEEMLEVARARMNSAPLNNDSVNNDSNFSYIVGNYLEHDFEGTFDIVVSSLSIHHLEHQDKKFLYQKIYQHLNSGGVFINADQVLGPHPANEKEYQRKWMEKIDVGSISESEKKIILDRMELDNPASLQDNLNWLEKIGFKDVDVYYKYYNFVVLYGKKIN</sequence>